<evidence type="ECO:0000313" key="3">
    <source>
        <dbReference type="Proteomes" id="UP001189000"/>
    </source>
</evidence>
<accession>A0AAE4T0L6</accession>
<evidence type="ECO:0000256" key="1">
    <source>
        <dbReference type="SAM" id="Phobius"/>
    </source>
</evidence>
<gene>
    <name evidence="2" type="ORF">CMU51_07160</name>
</gene>
<evidence type="ECO:0000313" key="2">
    <source>
        <dbReference type="EMBL" id="MDV3663836.1"/>
    </source>
</evidence>
<reference evidence="2" key="1">
    <citation type="submission" date="2023-02" db="EMBL/GenBank/DDBJ databases">
        <title>Elizabethkingia anophelis draft genomes.</title>
        <authorList>
            <person name="Nicholson A.C."/>
            <person name="Whitney A.M."/>
            <person name="Humrighouse B.W."/>
            <person name="Villarma A."/>
            <person name="Bell M."/>
            <person name="Mcquiston J."/>
        </authorList>
    </citation>
    <scope>NUCLEOTIDE SEQUENCE</scope>
    <source>
        <strain evidence="2">B4955</strain>
    </source>
</reference>
<keyword evidence="1" id="KW-0472">Membrane</keyword>
<name>A0AAE4T0L6_9FLAO</name>
<keyword evidence="1" id="KW-1133">Transmembrane helix</keyword>
<feature type="transmembrane region" description="Helical" evidence="1">
    <location>
        <begin position="87"/>
        <end position="110"/>
    </location>
</feature>
<dbReference type="Proteomes" id="UP001189000">
    <property type="component" value="Unassembled WGS sequence"/>
</dbReference>
<dbReference type="EMBL" id="NWGY01000008">
    <property type="protein sequence ID" value="MDV3663836.1"/>
    <property type="molecule type" value="Genomic_DNA"/>
</dbReference>
<proteinExistence type="predicted"/>
<protein>
    <submittedName>
        <fullName evidence="2">Uncharacterized protein</fullName>
    </submittedName>
</protein>
<sequence>MIVPDFPKIKKTSSEVFSPFCKKGKIVFGSYNLKSLYIQRHILLRKIAYFFRALKKTNNQLQINKLNYIMRFSAIERKKMVNHGRKTCVIFTQVFHWVVSILLTFSYNLYRFYPRPAIRWVNFTQVERKHG</sequence>
<comment type="caution">
    <text evidence="2">The sequence shown here is derived from an EMBL/GenBank/DDBJ whole genome shotgun (WGS) entry which is preliminary data.</text>
</comment>
<keyword evidence="1" id="KW-0812">Transmembrane</keyword>
<dbReference type="AlphaFoldDB" id="A0AAE4T0L6"/>
<organism evidence="2 3">
    <name type="scientific">Elizabethkingia anophelis</name>
    <dbReference type="NCBI Taxonomy" id="1117645"/>
    <lineage>
        <taxon>Bacteria</taxon>
        <taxon>Pseudomonadati</taxon>
        <taxon>Bacteroidota</taxon>
        <taxon>Flavobacteriia</taxon>
        <taxon>Flavobacteriales</taxon>
        <taxon>Weeksellaceae</taxon>
        <taxon>Elizabethkingia</taxon>
    </lineage>
</organism>